<dbReference type="Gene3D" id="2.115.10.20">
    <property type="entry name" value="Glycosyl hydrolase domain, family 43"/>
    <property type="match status" value="1"/>
</dbReference>
<reference evidence="2 3" key="1">
    <citation type="submission" date="2023-08" db="EMBL/GenBank/DDBJ databases">
        <title>Implementing the SeqCode for naming new Mesorhizobium species isolated from Vachellia karroo root nodules.</title>
        <authorList>
            <person name="Van Lill M."/>
        </authorList>
    </citation>
    <scope>NUCLEOTIDE SEQUENCE [LARGE SCALE GENOMIC DNA]</scope>
    <source>
        <strain evidence="2 3">VK23A</strain>
    </source>
</reference>
<name>A0ABU4XDV2_9HYPH</name>
<evidence type="ECO:0000259" key="1">
    <source>
        <dbReference type="Pfam" id="PF24793"/>
    </source>
</evidence>
<dbReference type="Proteomes" id="UP001271780">
    <property type="component" value="Unassembled WGS sequence"/>
</dbReference>
<evidence type="ECO:0000313" key="2">
    <source>
        <dbReference type="EMBL" id="MDX8472962.1"/>
    </source>
</evidence>
<dbReference type="SUPFAM" id="SSF75005">
    <property type="entry name" value="Arabinanase/levansucrase/invertase"/>
    <property type="match status" value="1"/>
</dbReference>
<proteinExistence type="predicted"/>
<protein>
    <recommendedName>
        <fullName evidence="1">Glucosamine inositolphosphorylceramide transferase 1 N-terminal domain-containing protein</fullName>
    </recommendedName>
</protein>
<sequence length="498" mass="54235">MDSDGNDMLAIEVIVPQSAPRRWQQVAIERLEADGHDVAVAHRPGPAIWPAAAKAAFRFEQRLFHRRGPLLGSAVQAIPARPGNRPAALRLDLAGDAALSNVPTIGLRFDGSSADLQAAIAVAAGRLPVIEAVLDNKTVVGQARPMVDKRESTALGTEDVFARAITLVQSLTRAFAADRLPRETVAAIHGRGERGRFTSAYLGAALPRLGREALRRARFRHAHWRVGYRFADAPGVADTGKLGTGWSVLPDPGDHFYADPFPFWWQGRPFVFVEDYPHATGKAVISVVPFDSSGIPEKPRVVLEETHHLSYPQVFEHDGAIWMLPEASASGRLMLYRASGFPDRWMPETVLVEGEISDATLFEQDGMLWLFATDRDGHGSTSDTLVVFSALALGGPWRPHPANPILIDHRMARPGGAFVRNRDGRVLLPVQDGTLGYGGGLGLSELLELSQQTVRLAAPLPIDATDDWPYPKIHTLNRAGRLEVIDGIAAVRKRSGKK</sequence>
<comment type="caution">
    <text evidence="2">The sequence shown here is derived from an EMBL/GenBank/DDBJ whole genome shotgun (WGS) entry which is preliminary data.</text>
</comment>
<evidence type="ECO:0000313" key="3">
    <source>
        <dbReference type="Proteomes" id="UP001271780"/>
    </source>
</evidence>
<dbReference type="InterPro" id="IPR023296">
    <property type="entry name" value="Glyco_hydro_beta-prop_sf"/>
</dbReference>
<dbReference type="InterPro" id="IPR056442">
    <property type="entry name" value="GINT1_N"/>
</dbReference>
<keyword evidence="3" id="KW-1185">Reference proteome</keyword>
<feature type="domain" description="Glucosamine inositolphosphorylceramide transferase 1 N-terminal" evidence="1">
    <location>
        <begin position="255"/>
        <end position="450"/>
    </location>
</feature>
<organism evidence="2 3">
    <name type="scientific">Mesorhizobium dulcispinae</name>
    <dbReference type="NCBI Taxonomy" id="3072316"/>
    <lineage>
        <taxon>Bacteria</taxon>
        <taxon>Pseudomonadati</taxon>
        <taxon>Pseudomonadota</taxon>
        <taxon>Alphaproteobacteria</taxon>
        <taxon>Hyphomicrobiales</taxon>
        <taxon>Phyllobacteriaceae</taxon>
        <taxon>Mesorhizobium</taxon>
    </lineage>
</organism>
<dbReference type="EMBL" id="JAVIIZ010000006">
    <property type="protein sequence ID" value="MDX8472962.1"/>
    <property type="molecule type" value="Genomic_DNA"/>
</dbReference>
<accession>A0ABU4XDV2</accession>
<dbReference type="RefSeq" id="WP_320315726.1">
    <property type="nucleotide sequence ID" value="NZ_JAVIIX010000002.1"/>
</dbReference>
<dbReference type="Pfam" id="PF24793">
    <property type="entry name" value="GINT1_N"/>
    <property type="match status" value="1"/>
</dbReference>
<gene>
    <name evidence="2" type="ORF">RFM27_12855</name>
</gene>